<sequence length="165" mass="18831">MDLRIVRRAELKDVPTITQIYNQGIQSGIATLETRLRQPQEMVEWLVSRGERFKVLVAEEGDEIVGWASLNAFKSRKAYDGVADLSIYIRGDMQGKGVGKRILQELCRIAKEENFHKLALVTFRENSAARALYASAGFREVGIYEKQGRVNDQWIDLTIMEKLLI</sequence>
<evidence type="ECO:0000259" key="3">
    <source>
        <dbReference type="PROSITE" id="PS51186"/>
    </source>
</evidence>
<comment type="caution">
    <text evidence="4">The sequence shown here is derived from an EMBL/GenBank/DDBJ whole genome shotgun (WGS) entry which is preliminary data.</text>
</comment>
<dbReference type="Gene3D" id="3.40.630.30">
    <property type="match status" value="1"/>
</dbReference>
<keyword evidence="2" id="KW-0012">Acyltransferase</keyword>
<dbReference type="InterPro" id="IPR016181">
    <property type="entry name" value="Acyl_CoA_acyltransferase"/>
</dbReference>
<dbReference type="CDD" id="cd04301">
    <property type="entry name" value="NAT_SF"/>
    <property type="match status" value="1"/>
</dbReference>
<organism evidence="4 5">
    <name type="scientific">Alkaliphilus serpentinus</name>
    <dbReference type="NCBI Taxonomy" id="1482731"/>
    <lineage>
        <taxon>Bacteria</taxon>
        <taxon>Bacillati</taxon>
        <taxon>Bacillota</taxon>
        <taxon>Clostridia</taxon>
        <taxon>Peptostreptococcales</taxon>
        <taxon>Natronincolaceae</taxon>
        <taxon>Alkaliphilus</taxon>
    </lineage>
</organism>
<dbReference type="Proteomes" id="UP000465601">
    <property type="component" value="Unassembled WGS sequence"/>
</dbReference>
<keyword evidence="5" id="KW-1185">Reference proteome</keyword>
<evidence type="ECO:0000256" key="2">
    <source>
        <dbReference type="ARBA" id="ARBA00023315"/>
    </source>
</evidence>
<dbReference type="Pfam" id="PF00583">
    <property type="entry name" value="Acetyltransf_1"/>
    <property type="match status" value="1"/>
</dbReference>
<accession>A0A833HN11</accession>
<dbReference type="PANTHER" id="PTHR43072:SF23">
    <property type="entry name" value="UPF0039 PROTEIN C11D3.02C"/>
    <property type="match status" value="1"/>
</dbReference>
<proteinExistence type="predicted"/>
<gene>
    <name evidence="4" type="ORF">F8153_10000</name>
</gene>
<dbReference type="NCBIfam" id="NF040503">
    <property type="entry name" value="resist_ArsN1a"/>
    <property type="match status" value="1"/>
</dbReference>
<dbReference type="PROSITE" id="PS51186">
    <property type="entry name" value="GNAT"/>
    <property type="match status" value="1"/>
</dbReference>
<dbReference type="PANTHER" id="PTHR43072">
    <property type="entry name" value="N-ACETYLTRANSFERASE"/>
    <property type="match status" value="1"/>
</dbReference>
<reference evidence="4 5" key="1">
    <citation type="submission" date="2019-10" db="EMBL/GenBank/DDBJ databases">
        <title>Alkaliphilus serpentinus sp. nov. and Alkaliphilus pronyensis sp. nov., two novel anaerobic alkaliphilic species isolated from the serpentinized-hosted hydrothermal field of the Prony Bay (New Caledonia).</title>
        <authorList>
            <person name="Postec A."/>
        </authorList>
    </citation>
    <scope>NUCLEOTIDE SEQUENCE [LARGE SCALE GENOMIC DNA]</scope>
    <source>
        <strain evidence="4 5">LacT</strain>
    </source>
</reference>
<dbReference type="EMBL" id="WBZB01000036">
    <property type="protein sequence ID" value="KAB3529160.1"/>
    <property type="molecule type" value="Genomic_DNA"/>
</dbReference>
<dbReference type="GO" id="GO:0016747">
    <property type="term" value="F:acyltransferase activity, transferring groups other than amino-acyl groups"/>
    <property type="evidence" value="ECO:0007669"/>
    <property type="project" value="InterPro"/>
</dbReference>
<protein>
    <submittedName>
        <fullName evidence="4">N-acetyltransferase</fullName>
    </submittedName>
</protein>
<name>A0A833HN11_9FIRM</name>
<dbReference type="SUPFAM" id="SSF55729">
    <property type="entry name" value="Acyl-CoA N-acyltransferases (Nat)"/>
    <property type="match status" value="1"/>
</dbReference>
<keyword evidence="1 4" id="KW-0808">Transferase</keyword>
<dbReference type="OrthoDB" id="9798006at2"/>
<evidence type="ECO:0000313" key="4">
    <source>
        <dbReference type="EMBL" id="KAB3529160.1"/>
    </source>
</evidence>
<dbReference type="RefSeq" id="WP_151866216.1">
    <property type="nucleotide sequence ID" value="NZ_WBZB01000036.1"/>
</dbReference>
<feature type="domain" description="N-acetyltransferase" evidence="3">
    <location>
        <begin position="4"/>
        <end position="165"/>
    </location>
</feature>
<dbReference type="AlphaFoldDB" id="A0A833HN11"/>
<evidence type="ECO:0000256" key="1">
    <source>
        <dbReference type="ARBA" id="ARBA00022679"/>
    </source>
</evidence>
<dbReference type="InterPro" id="IPR000182">
    <property type="entry name" value="GNAT_dom"/>
</dbReference>
<evidence type="ECO:0000313" key="5">
    <source>
        <dbReference type="Proteomes" id="UP000465601"/>
    </source>
</evidence>